<dbReference type="InterPro" id="IPR008699">
    <property type="entry name" value="NDUFB8"/>
</dbReference>
<evidence type="ECO:0000313" key="2">
    <source>
        <dbReference type="Proteomes" id="UP000292447"/>
    </source>
</evidence>
<sequence>MVQVVRPPNLQLRQFDWAETHREMIAFTKHNTMLTRLGLRTVQRAPRFALRSLTTKTTITDHHTGQTIKLTDPKNPQNADYPHVEPQFALSRDPNLTYDFQQLRRNKHEPVSLDDDLYDMWSPDYYQFVSDETALKHNGVFLSLFIGFGVLITFWQINPEKPAMPRSYPYNGLAKSLGSGDDASDYFYKVRSDETADASGVLADEQNLASQQEAYKKANPDFFLV</sequence>
<dbReference type="AlphaFoldDB" id="A0A4P6XNK3"/>
<dbReference type="PANTHER" id="PTHR12840:SF1">
    <property type="entry name" value="NADH DEHYDROGENASE [UBIQUINONE] 1 BETA SUBCOMPLEX SUBUNIT 8, MITOCHONDRIAL"/>
    <property type="match status" value="1"/>
</dbReference>
<proteinExistence type="predicted"/>
<protein>
    <submittedName>
        <fullName evidence="1">NADH dehydrogenase (Ubiquinone) 1 beta subcomplex subunit 8</fullName>
    </submittedName>
</protein>
<dbReference type="EMBL" id="CP034459">
    <property type="protein sequence ID" value="QBM89027.1"/>
    <property type="molecule type" value="Genomic_DNA"/>
</dbReference>
<dbReference type="Pfam" id="PF05821">
    <property type="entry name" value="NDUF_B8"/>
    <property type="match status" value="1"/>
</dbReference>
<keyword evidence="2" id="KW-1185">Reference proteome</keyword>
<organism evidence="1 2">
    <name type="scientific">Metschnikowia aff. pulcherrima</name>
    <dbReference type="NCBI Taxonomy" id="2163413"/>
    <lineage>
        <taxon>Eukaryota</taxon>
        <taxon>Fungi</taxon>
        <taxon>Dikarya</taxon>
        <taxon>Ascomycota</taxon>
        <taxon>Saccharomycotina</taxon>
        <taxon>Pichiomycetes</taxon>
        <taxon>Metschnikowiaceae</taxon>
        <taxon>Metschnikowia</taxon>
    </lineage>
</organism>
<name>A0A4P6XNK3_9ASCO</name>
<evidence type="ECO:0000313" key="1">
    <source>
        <dbReference type="EMBL" id="QBM89027.1"/>
    </source>
</evidence>
<dbReference type="STRING" id="2163413.A0A4P6XNK3"/>
<dbReference type="GO" id="GO:0005739">
    <property type="term" value="C:mitochondrion"/>
    <property type="evidence" value="ECO:0007669"/>
    <property type="project" value="InterPro"/>
</dbReference>
<gene>
    <name evidence="1" type="primary">MPUL0D00870</name>
    <name evidence="1" type="ORF">METSCH_D00870</name>
</gene>
<accession>A0A4P6XNK3</accession>
<dbReference type="Proteomes" id="UP000292447">
    <property type="component" value="Chromosome IV"/>
</dbReference>
<reference evidence="2" key="1">
    <citation type="submission" date="2019-03" db="EMBL/GenBank/DDBJ databases">
        <title>Snf2 controls pulcherriminic acid biosynthesis and connects pigmentation and antifungal activity of the yeast Metschnikowia pulcherrima.</title>
        <authorList>
            <person name="Gore-Lloyd D."/>
            <person name="Sumann I."/>
            <person name="Brachmann A.O."/>
            <person name="Schneeberger K."/>
            <person name="Ortiz-Merino R.A."/>
            <person name="Moreno-Beltran M."/>
            <person name="Schlaefli M."/>
            <person name="Kirner P."/>
            <person name="Santos Kron A."/>
            <person name="Wolfe K.H."/>
            <person name="Piel J."/>
            <person name="Ahrens C.H."/>
            <person name="Henk D."/>
            <person name="Freimoser F.M."/>
        </authorList>
    </citation>
    <scope>NUCLEOTIDE SEQUENCE [LARGE SCALE GENOMIC DNA]</scope>
    <source>
        <strain evidence="2">APC 1.2</strain>
    </source>
</reference>
<keyword evidence="1" id="KW-0830">Ubiquinone</keyword>
<dbReference type="PANTHER" id="PTHR12840">
    <property type="entry name" value="NADH-UBIQUINONE OXIDOREDUCTASE ASHI SUBUNIT"/>
    <property type="match status" value="1"/>
</dbReference>